<evidence type="ECO:0000256" key="1">
    <source>
        <dbReference type="SAM" id="Phobius"/>
    </source>
</evidence>
<organism evidence="3 4">
    <name type="scientific">Ilex paraguariensis</name>
    <name type="common">yerba mate</name>
    <dbReference type="NCBI Taxonomy" id="185542"/>
    <lineage>
        <taxon>Eukaryota</taxon>
        <taxon>Viridiplantae</taxon>
        <taxon>Streptophyta</taxon>
        <taxon>Embryophyta</taxon>
        <taxon>Tracheophyta</taxon>
        <taxon>Spermatophyta</taxon>
        <taxon>Magnoliopsida</taxon>
        <taxon>eudicotyledons</taxon>
        <taxon>Gunneridae</taxon>
        <taxon>Pentapetalae</taxon>
        <taxon>asterids</taxon>
        <taxon>campanulids</taxon>
        <taxon>Aquifoliales</taxon>
        <taxon>Aquifoliaceae</taxon>
        <taxon>Ilex</taxon>
    </lineage>
</organism>
<dbReference type="InterPro" id="IPR044741">
    <property type="entry name" value="NsLTP-like"/>
</dbReference>
<keyword evidence="1" id="KW-0812">Transmembrane</keyword>
<dbReference type="Gene3D" id="1.10.110.10">
    <property type="entry name" value="Plant lipid-transfer and hydrophobic proteins"/>
    <property type="match status" value="1"/>
</dbReference>
<sequence length="123" mass="12724">MAVSNVVSTFTVLAISIMCVGILILDNNVVSGQCQGDFTGLIQQCSRYVQKPGPEVNPSPGCCSVVKTVDLPCVCQHITKDAEQIISMEKATYVAKFCGKALAHGTKCGSGGIGASGGPMIQT</sequence>
<evidence type="ECO:0000313" key="4">
    <source>
        <dbReference type="Proteomes" id="UP001642360"/>
    </source>
</evidence>
<dbReference type="InterPro" id="IPR016140">
    <property type="entry name" value="Bifunc_inhib/LTP/seed_store"/>
</dbReference>
<dbReference type="AlphaFoldDB" id="A0ABC8RSG1"/>
<name>A0ABC8RSG1_9AQUA</name>
<feature type="domain" description="Bifunctional inhibitor/plant lipid transfer protein/seed storage helical" evidence="2">
    <location>
        <begin position="18"/>
        <end position="108"/>
    </location>
</feature>
<feature type="transmembrane region" description="Helical" evidence="1">
    <location>
        <begin position="6"/>
        <end position="25"/>
    </location>
</feature>
<keyword evidence="1" id="KW-1133">Transmembrane helix</keyword>
<dbReference type="PANTHER" id="PTHR33286:SF54">
    <property type="entry name" value="BIFUNCTIONAL INHIBITOR_LIPID-TRANSFER PROTEIN_SEED STORAGE 2S ALBUMIN SUPERFAMILY PROTEIN"/>
    <property type="match status" value="1"/>
</dbReference>
<dbReference type="EMBL" id="CAUOFW020001691">
    <property type="protein sequence ID" value="CAK9147490.1"/>
    <property type="molecule type" value="Genomic_DNA"/>
</dbReference>
<dbReference type="CDD" id="cd04660">
    <property type="entry name" value="nsLTP_like"/>
    <property type="match status" value="1"/>
</dbReference>
<dbReference type="InterPro" id="IPR036312">
    <property type="entry name" value="Bifun_inhib/LTP/seed_sf"/>
</dbReference>
<keyword evidence="4" id="KW-1185">Reference proteome</keyword>
<reference evidence="3 4" key="1">
    <citation type="submission" date="2024-02" db="EMBL/GenBank/DDBJ databases">
        <authorList>
            <person name="Vignale AGUSTIN F."/>
            <person name="Sosa J E."/>
            <person name="Modenutti C."/>
        </authorList>
    </citation>
    <scope>NUCLEOTIDE SEQUENCE [LARGE SCALE GENOMIC DNA]</scope>
</reference>
<dbReference type="Proteomes" id="UP001642360">
    <property type="component" value="Unassembled WGS sequence"/>
</dbReference>
<dbReference type="SUPFAM" id="SSF47699">
    <property type="entry name" value="Bifunctional inhibitor/lipid-transfer protein/seed storage 2S albumin"/>
    <property type="match status" value="1"/>
</dbReference>
<dbReference type="PANTHER" id="PTHR33286">
    <property type="entry name" value="BIFUNCTIONAL INHIBITOR/LIPID-TRANSFER PROTEIN/SEED STORAGE 2S ALBUMIN SUPERFAMILY PROTEIN"/>
    <property type="match status" value="1"/>
</dbReference>
<proteinExistence type="predicted"/>
<comment type="caution">
    <text evidence="3">The sequence shown here is derived from an EMBL/GenBank/DDBJ whole genome shotgun (WGS) entry which is preliminary data.</text>
</comment>
<keyword evidence="1" id="KW-0472">Membrane</keyword>
<evidence type="ECO:0000259" key="2">
    <source>
        <dbReference type="Pfam" id="PF14368"/>
    </source>
</evidence>
<accession>A0ABC8RSG1</accession>
<gene>
    <name evidence="3" type="ORF">ILEXP_LOCUS15395</name>
</gene>
<dbReference type="Pfam" id="PF14368">
    <property type="entry name" value="LTP_2"/>
    <property type="match status" value="1"/>
</dbReference>
<evidence type="ECO:0000313" key="3">
    <source>
        <dbReference type="EMBL" id="CAK9147490.1"/>
    </source>
</evidence>
<protein>
    <recommendedName>
        <fullName evidence="2">Bifunctional inhibitor/plant lipid transfer protein/seed storage helical domain-containing protein</fullName>
    </recommendedName>
</protein>